<proteinExistence type="predicted"/>
<keyword evidence="3" id="KW-0808">Transferase</keyword>
<dbReference type="PANTHER" id="PTHR30175">
    <property type="entry name" value="PHOSPHOTRANSFERASE SYSTEM TRANSPORT PROTEIN"/>
    <property type="match status" value="1"/>
</dbReference>
<dbReference type="AlphaFoldDB" id="A0A6A8UFB1"/>
<organism evidence="8 9">
    <name type="scientific">Streptococcus salivarius</name>
    <dbReference type="NCBI Taxonomy" id="1304"/>
    <lineage>
        <taxon>Bacteria</taxon>
        <taxon>Bacillati</taxon>
        <taxon>Bacillota</taxon>
        <taxon>Bacilli</taxon>
        <taxon>Lactobacillales</taxon>
        <taxon>Streptococcaceae</taxon>
        <taxon>Streptococcus</taxon>
    </lineage>
</organism>
<dbReference type="GO" id="GO:0015771">
    <property type="term" value="P:trehalose transport"/>
    <property type="evidence" value="ECO:0007669"/>
    <property type="project" value="TreeGrafter"/>
</dbReference>
<dbReference type="InterPro" id="IPR036878">
    <property type="entry name" value="Glu_permease_IIB"/>
</dbReference>
<keyword evidence="5" id="KW-0418">Kinase</keyword>
<dbReference type="GO" id="GO:0009401">
    <property type="term" value="P:phosphoenolpyruvate-dependent sugar phosphotransferase system"/>
    <property type="evidence" value="ECO:0007669"/>
    <property type="project" value="UniProtKB-KW"/>
</dbReference>
<dbReference type="EMBL" id="WMYO01000005">
    <property type="protein sequence ID" value="MTR27828.1"/>
    <property type="molecule type" value="Genomic_DNA"/>
</dbReference>
<keyword evidence="2" id="KW-0762">Sugar transport</keyword>
<evidence type="ECO:0000256" key="2">
    <source>
        <dbReference type="ARBA" id="ARBA00022597"/>
    </source>
</evidence>
<dbReference type="GO" id="GO:0016301">
    <property type="term" value="F:kinase activity"/>
    <property type="evidence" value="ECO:0007669"/>
    <property type="project" value="UniProtKB-KW"/>
</dbReference>
<dbReference type="Gene3D" id="3.30.1360.60">
    <property type="entry name" value="Glucose permease domain IIB"/>
    <property type="match status" value="1"/>
</dbReference>
<feature type="active site" description="Phosphocysteine intermediate; for EIIB activity" evidence="6">
    <location>
        <position position="26"/>
    </location>
</feature>
<dbReference type="SUPFAM" id="SSF55604">
    <property type="entry name" value="Glucose permease domain IIB"/>
    <property type="match status" value="1"/>
</dbReference>
<dbReference type="InterPro" id="IPR050558">
    <property type="entry name" value="PTS_Sugar-Specific_Components"/>
</dbReference>
<dbReference type="PROSITE" id="PS01035">
    <property type="entry name" value="PTS_EIIB_TYPE_1_CYS"/>
    <property type="match status" value="1"/>
</dbReference>
<feature type="domain" description="PTS EIIB type-1" evidence="7">
    <location>
        <begin position="4"/>
        <end position="48"/>
    </location>
</feature>
<evidence type="ECO:0000256" key="6">
    <source>
        <dbReference type="PROSITE-ProRule" id="PRU00421"/>
    </source>
</evidence>
<dbReference type="PROSITE" id="PS51098">
    <property type="entry name" value="PTS_EIIB_TYPE_1"/>
    <property type="match status" value="1"/>
</dbReference>
<evidence type="ECO:0000256" key="3">
    <source>
        <dbReference type="ARBA" id="ARBA00022679"/>
    </source>
</evidence>
<reference evidence="8 9" key="1">
    <citation type="journal article" date="2019" name="Nat. Med.">
        <title>A library of human gut bacterial isolates paired with longitudinal multiomics data enables mechanistic microbiome research.</title>
        <authorList>
            <person name="Poyet M."/>
            <person name="Groussin M."/>
            <person name="Gibbons S.M."/>
            <person name="Avila-Pacheco J."/>
            <person name="Jiang X."/>
            <person name="Kearney S.M."/>
            <person name="Perrotta A.R."/>
            <person name="Berdy B."/>
            <person name="Zhao S."/>
            <person name="Lieberman T.D."/>
            <person name="Swanson P.K."/>
            <person name="Smith M."/>
            <person name="Roesemann S."/>
            <person name="Alexander J.E."/>
            <person name="Rich S.A."/>
            <person name="Livny J."/>
            <person name="Vlamakis H."/>
            <person name="Clish C."/>
            <person name="Bullock K."/>
            <person name="Deik A."/>
            <person name="Scott J."/>
            <person name="Pierce K.A."/>
            <person name="Xavier R.J."/>
            <person name="Alm E.J."/>
        </authorList>
    </citation>
    <scope>NUCLEOTIDE SEQUENCE [LARGE SCALE GENOMIC DNA]</scope>
    <source>
        <strain evidence="8 9">BIOML-A4</strain>
    </source>
</reference>
<evidence type="ECO:0000256" key="4">
    <source>
        <dbReference type="ARBA" id="ARBA00022683"/>
    </source>
</evidence>
<keyword evidence="1" id="KW-0813">Transport</keyword>
<evidence type="ECO:0000256" key="1">
    <source>
        <dbReference type="ARBA" id="ARBA00022448"/>
    </source>
</evidence>
<dbReference type="InterPro" id="IPR001996">
    <property type="entry name" value="PTS_IIB_1"/>
</dbReference>
<sequence>MNYQEIGPKILKAVGGKENVHNLTHCATRLRFTLADDSKADDKVVQTI</sequence>
<name>A0A6A8UFB1_STRSL</name>
<gene>
    <name evidence="8" type="ORF">GMC65_05570</name>
</gene>
<keyword evidence="4" id="KW-0598">Phosphotransferase system</keyword>
<evidence type="ECO:0000313" key="8">
    <source>
        <dbReference type="EMBL" id="MTR27828.1"/>
    </source>
</evidence>
<dbReference type="InterPro" id="IPR018113">
    <property type="entry name" value="PTrfase_EIIB_Cys"/>
</dbReference>
<dbReference type="GO" id="GO:0005886">
    <property type="term" value="C:plasma membrane"/>
    <property type="evidence" value="ECO:0007669"/>
    <property type="project" value="TreeGrafter"/>
</dbReference>
<dbReference type="Pfam" id="PF00367">
    <property type="entry name" value="PTS_EIIB"/>
    <property type="match status" value="1"/>
</dbReference>
<protein>
    <recommendedName>
        <fullName evidence="7">PTS EIIB type-1 domain-containing protein</fullName>
    </recommendedName>
</protein>
<dbReference type="RefSeq" id="WP_060971621.1">
    <property type="nucleotide sequence ID" value="NZ_JADNDA010000006.1"/>
</dbReference>
<evidence type="ECO:0000259" key="7">
    <source>
        <dbReference type="PROSITE" id="PS51098"/>
    </source>
</evidence>
<evidence type="ECO:0000313" key="9">
    <source>
        <dbReference type="Proteomes" id="UP000439678"/>
    </source>
</evidence>
<accession>A0A6A8UFB1</accession>
<dbReference type="GO" id="GO:0008982">
    <property type="term" value="F:protein-N(PI)-phosphohistidine-sugar phosphotransferase activity"/>
    <property type="evidence" value="ECO:0007669"/>
    <property type="project" value="InterPro"/>
</dbReference>
<comment type="caution">
    <text evidence="8">The sequence shown here is derived from an EMBL/GenBank/DDBJ whole genome shotgun (WGS) entry which is preliminary data.</text>
</comment>
<dbReference type="Proteomes" id="UP000439678">
    <property type="component" value="Unassembled WGS sequence"/>
</dbReference>
<dbReference type="PANTHER" id="PTHR30175:SF1">
    <property type="entry name" value="PTS SYSTEM ARBUTIN-, CELLOBIOSE-, AND SALICIN-SPECIFIC EIIBC COMPONENT-RELATED"/>
    <property type="match status" value="1"/>
</dbReference>
<evidence type="ECO:0000256" key="5">
    <source>
        <dbReference type="ARBA" id="ARBA00022777"/>
    </source>
</evidence>
<dbReference type="GO" id="GO:0090589">
    <property type="term" value="F:protein-phosphocysteine-trehalose phosphotransferase system transporter activity"/>
    <property type="evidence" value="ECO:0007669"/>
    <property type="project" value="TreeGrafter"/>
</dbReference>